<sequence length="1708" mass="190390">MGADVTVKKEATLNNPCCKVWKEKCGKLEEGRKCLRQAVKLLTEQADKFQAEIVSLNKACEEERVKVEAVKEGREEEVALRVTLEKEISALKSEVSTLHQKGNAFQEVENTEVKLLQNEVFKGEKEISRLKELLEREKLRADSEKKNAEVEKKRAADAWKHVKAEKEGKEKEAALRVSLENEIFALKSEISTSQLMGSMVAEDKNGEVKLLQDQVSKGEKEISRLKELREREKTRADSEKKKAEVEKKRAAEAWQQVKAEKAKADEERKHASSEQKKAEEYQLRLEALMKEAGLAKSKMASETLKFEEANKKFEAVKLKVAKEKKRADSEMAKAEAHRKLAEANRMKLVEEKSHTENICKQLEDVRKRIEKPQKAEEYQLHLEFFKKEAAEAKSKLVAETLKLGDANKMLEAEKAKVMKERKRADSEVDKAKEQRKLAETNGMKIIEEKSRADNLSRQLQDARIKIEELDKRVNGFIKSKNMGGNFDDQHDEITNGEIATIKDSMENLKNNSGQSNLLLELLNYEEATKRLNVEKLKAITEQKRAASEMVKAEKLRNLSKINRKVAAEEKSRADQLSRQLDEDKIKIEELQKQIQELQSSKKTVVASSVSPDKFMNVEKSKLKLLEKQVKLEKMRLKHAKVVAKMEKNHNSFLQQELARLKLDFGQMLFRLNVLDRYFSSSNGGAEKMEKFGNHETMRRSKLNRKLCAEEPCQMYPNNVSELLNLAVSEPLTQTLHCTVPSVSPSSGNYAASISGIDSKLESLLGGSKRKLLQTSAINSSSASFSDGQLVGSQEGGPFFPTSKNIVEENFRAQTTISSISDEVTKVQHNENLAVVADNSVRSPHRIDMIGRVNRHGRNRRILDAAESVELLYPESKKLHLQMEDKLSALRGMLNRQIEKPQEEVKYVEPNVQGDSYGKHGRTRKKRKISCEKNVIVRCLSGIDQLEKTEIAGKEVYENENACGYISTAANNLLEASKACREGLSDSFESSPEGMVNFEEVVNEDYMKLLDLDNTADEECYRRAMEMPMSPTLLEIGSSGAEISDNIDNFKPLLDDSFHESLPNGKESLVPSSRLDAIDAEIRSKQLKNCSFGISCAENEAHADSLDTLGNRSGAGNAVDAGKASDGQIRGPGSGPETEMLNNTVDAGKASDGQIRGPGSGSEAEMQNIPSSRSESLKFPIEGEPGSRPNNIPKYCVMLSDMNDTISMSRVLSATQTCMTRCSLDTQADCLVQKILRALKMEENSLPKEKACTFFTLLLLNFSACNWGKFESFSDQDFLFCLDSFARDINALVSDVEARNLFAEVCCLDELLDLIEEFLLDGKLMIYADLSFESLNGCDSMVDILLDGVNIKFASKSASADLLVAGSIVLGSICTAVDCIGFLCQASYNLLLMRKCDTVSVLTMLHIFAYLAGEKFFSLREHNSTVTVLKSIIMFLEGGDSPVASAASSLTMYKGVMFHPCAKCPFSRDALSIDSVISVLLEKLQNCGVSGIMDHLMKSPSLSNSNLLCCKDTAKQSLNQEEVHSALDMNCDTPCSIKKCVMPAGSNSIMNETLCGLSDLLSLVELLACNMSWEWTCYKIIPELLEMLERTKLDYFAVAVVILLGQLGRFGVSACGYEDNGVENLRCKLSGFLSQDATIRMALPVQIALATALLGLLSVDFQKLIQSNYCLPAMSCQYVSIDHIRSWFSSLTKEQQGISLSLLPSSDVH</sequence>
<keyword evidence="4" id="KW-1185">Reference proteome</keyword>
<feature type="coiled-coil region" evidence="1">
    <location>
        <begin position="566"/>
        <end position="607"/>
    </location>
</feature>
<feature type="region of interest" description="Disordered" evidence="2">
    <location>
        <begin position="227"/>
        <end position="278"/>
    </location>
</feature>
<gene>
    <name evidence="3" type="ORF">DKX38_018063</name>
</gene>
<dbReference type="PANTHER" id="PTHR35480:SF1">
    <property type="entry name" value="MATERNAL EFFECT EMBRYO ARREST 22"/>
    <property type="match status" value="1"/>
</dbReference>
<organism evidence="3 4">
    <name type="scientific">Salix brachista</name>
    <dbReference type="NCBI Taxonomy" id="2182728"/>
    <lineage>
        <taxon>Eukaryota</taxon>
        <taxon>Viridiplantae</taxon>
        <taxon>Streptophyta</taxon>
        <taxon>Embryophyta</taxon>
        <taxon>Tracheophyta</taxon>
        <taxon>Spermatophyta</taxon>
        <taxon>Magnoliopsida</taxon>
        <taxon>eudicotyledons</taxon>
        <taxon>Gunneridae</taxon>
        <taxon>Pentapetalae</taxon>
        <taxon>rosids</taxon>
        <taxon>fabids</taxon>
        <taxon>Malpighiales</taxon>
        <taxon>Salicaceae</taxon>
        <taxon>Saliceae</taxon>
        <taxon>Salix</taxon>
    </lineage>
</organism>
<evidence type="ECO:0000313" key="3">
    <source>
        <dbReference type="EMBL" id="KAB5534977.1"/>
    </source>
</evidence>
<name>A0A5N5KX04_9ROSI</name>
<feature type="coiled-coil region" evidence="1">
    <location>
        <begin position="375"/>
        <end position="472"/>
    </location>
</feature>
<evidence type="ECO:0000256" key="1">
    <source>
        <dbReference type="SAM" id="Coils"/>
    </source>
</evidence>
<keyword evidence="1" id="KW-0175">Coiled coil</keyword>
<evidence type="ECO:0000313" key="4">
    <source>
        <dbReference type="Proteomes" id="UP000326939"/>
    </source>
</evidence>
<feature type="compositionally biased region" description="Basic and acidic residues" evidence="2">
    <location>
        <begin position="258"/>
        <end position="278"/>
    </location>
</feature>
<evidence type="ECO:0000256" key="2">
    <source>
        <dbReference type="SAM" id="MobiDB-lite"/>
    </source>
</evidence>
<feature type="compositionally biased region" description="Basic and acidic residues" evidence="2">
    <location>
        <begin position="227"/>
        <end position="251"/>
    </location>
</feature>
<protein>
    <submittedName>
        <fullName evidence="3">Uncharacterized protein</fullName>
    </submittedName>
</protein>
<dbReference type="Proteomes" id="UP000326939">
    <property type="component" value="Chromosome 11"/>
</dbReference>
<reference evidence="4" key="1">
    <citation type="journal article" date="2019" name="Gigascience">
        <title>De novo genome assembly of the endangered Acer yangbiense, a plant species with extremely small populations endemic to Yunnan Province, China.</title>
        <authorList>
            <person name="Yang J."/>
            <person name="Wariss H.M."/>
            <person name="Tao L."/>
            <person name="Zhang R."/>
            <person name="Yun Q."/>
            <person name="Hollingsworth P."/>
            <person name="Dao Z."/>
            <person name="Luo G."/>
            <person name="Guo H."/>
            <person name="Ma Y."/>
            <person name="Sun W."/>
        </authorList>
    </citation>
    <scope>NUCLEOTIDE SEQUENCE [LARGE SCALE GENOMIC DNA]</scope>
    <source>
        <strain evidence="4">cv. br00</strain>
    </source>
</reference>
<accession>A0A5N5KX04</accession>
<proteinExistence type="predicted"/>
<feature type="region of interest" description="Disordered" evidence="2">
    <location>
        <begin position="1116"/>
        <end position="1185"/>
    </location>
</feature>
<dbReference type="EMBL" id="VDCV01000011">
    <property type="protein sequence ID" value="KAB5534977.1"/>
    <property type="molecule type" value="Genomic_DNA"/>
</dbReference>
<comment type="caution">
    <text evidence="3">The sequence shown here is derived from an EMBL/GenBank/DDBJ whole genome shotgun (WGS) entry which is preliminary data.</text>
</comment>
<dbReference type="PANTHER" id="PTHR35480">
    <property type="entry name" value="MATERNAL EFFECT EMBRYO ARREST 22"/>
    <property type="match status" value="1"/>
</dbReference>
<feature type="coiled-coil region" evidence="1">
    <location>
        <begin position="32"/>
        <end position="156"/>
    </location>
</feature>